<evidence type="ECO:0000256" key="3">
    <source>
        <dbReference type="ARBA" id="ARBA00005708"/>
    </source>
</evidence>
<comment type="similarity">
    <text evidence="3 6">Belongs to the DHNA family.</text>
</comment>
<dbReference type="CDD" id="cd00534">
    <property type="entry name" value="DHNA_DHNTPE"/>
    <property type="match status" value="1"/>
</dbReference>
<keyword evidence="4 6" id="KW-0289">Folate biosynthesis</keyword>
<evidence type="ECO:0000256" key="5">
    <source>
        <dbReference type="ARBA" id="ARBA00023239"/>
    </source>
</evidence>
<dbReference type="SUPFAM" id="SSF55620">
    <property type="entry name" value="Tetrahydrobiopterin biosynthesis enzymes-like"/>
    <property type="match status" value="1"/>
</dbReference>
<evidence type="ECO:0000313" key="9">
    <source>
        <dbReference type="Proteomes" id="UP000665020"/>
    </source>
</evidence>
<dbReference type="Gene3D" id="3.30.1130.10">
    <property type="match status" value="1"/>
</dbReference>
<dbReference type="UniPathway" id="UPA00077">
    <property type="reaction ID" value="UER00154"/>
</dbReference>
<dbReference type="SMART" id="SM00905">
    <property type="entry name" value="FolB"/>
    <property type="match status" value="1"/>
</dbReference>
<dbReference type="GO" id="GO:0046654">
    <property type="term" value="P:tetrahydrofolate biosynthetic process"/>
    <property type="evidence" value="ECO:0007669"/>
    <property type="project" value="UniProtKB-UniRule"/>
</dbReference>
<evidence type="ECO:0000313" key="8">
    <source>
        <dbReference type="EMBL" id="QTL97736.1"/>
    </source>
</evidence>
<dbReference type="EC" id="4.1.2.25" evidence="6"/>
<dbReference type="PANTHER" id="PTHR42844">
    <property type="entry name" value="DIHYDRONEOPTERIN ALDOLASE 1-RELATED"/>
    <property type="match status" value="1"/>
</dbReference>
<name>A0A8A7K7P5_9FIRM</name>
<dbReference type="RefSeq" id="WP_125992060.1">
    <property type="nucleotide sequence ID" value="NZ_CP046640.1"/>
</dbReference>
<dbReference type="InterPro" id="IPR006156">
    <property type="entry name" value="Dihydroneopterin_aldolase"/>
</dbReference>
<evidence type="ECO:0000256" key="4">
    <source>
        <dbReference type="ARBA" id="ARBA00022909"/>
    </source>
</evidence>
<dbReference type="Proteomes" id="UP000665020">
    <property type="component" value="Chromosome"/>
</dbReference>
<proteinExistence type="inferred from homology"/>
<organism evidence="8 9">
    <name type="scientific">Iocasia fonsfrigidae</name>
    <dbReference type="NCBI Taxonomy" id="2682810"/>
    <lineage>
        <taxon>Bacteria</taxon>
        <taxon>Bacillati</taxon>
        <taxon>Bacillota</taxon>
        <taxon>Clostridia</taxon>
        <taxon>Halanaerobiales</taxon>
        <taxon>Halanaerobiaceae</taxon>
        <taxon>Iocasia</taxon>
    </lineage>
</organism>
<dbReference type="GO" id="GO:0005737">
    <property type="term" value="C:cytoplasm"/>
    <property type="evidence" value="ECO:0007669"/>
    <property type="project" value="TreeGrafter"/>
</dbReference>
<evidence type="ECO:0000256" key="2">
    <source>
        <dbReference type="ARBA" id="ARBA00005013"/>
    </source>
</evidence>
<gene>
    <name evidence="8" type="primary">folB</name>
    <name evidence="8" type="ORF">GM661_06910</name>
</gene>
<dbReference type="InterPro" id="IPR043133">
    <property type="entry name" value="GTP-CH-I_C/QueF"/>
</dbReference>
<evidence type="ECO:0000256" key="6">
    <source>
        <dbReference type="RuleBase" id="RU362079"/>
    </source>
</evidence>
<reference evidence="8" key="1">
    <citation type="submission" date="2019-12" db="EMBL/GenBank/DDBJ databases">
        <authorList>
            <person name="zhang j."/>
            <person name="sun C.M."/>
        </authorList>
    </citation>
    <scope>NUCLEOTIDE SEQUENCE</scope>
    <source>
        <strain evidence="8">NS-1</strain>
    </source>
</reference>
<dbReference type="GO" id="GO:0004150">
    <property type="term" value="F:dihydroneopterin aldolase activity"/>
    <property type="evidence" value="ECO:0007669"/>
    <property type="project" value="UniProtKB-UniRule"/>
</dbReference>
<dbReference type="NCBIfam" id="TIGR00526">
    <property type="entry name" value="folB_dom"/>
    <property type="match status" value="1"/>
</dbReference>
<dbReference type="NCBIfam" id="TIGR00525">
    <property type="entry name" value="folB"/>
    <property type="match status" value="1"/>
</dbReference>
<dbReference type="GO" id="GO:0046656">
    <property type="term" value="P:folic acid biosynthetic process"/>
    <property type="evidence" value="ECO:0007669"/>
    <property type="project" value="UniProtKB-UniRule"/>
</dbReference>
<dbReference type="PANTHER" id="PTHR42844:SF1">
    <property type="entry name" value="DIHYDRONEOPTERIN ALDOLASE 1-RELATED"/>
    <property type="match status" value="1"/>
</dbReference>
<dbReference type="InterPro" id="IPR006157">
    <property type="entry name" value="FolB_dom"/>
</dbReference>
<evidence type="ECO:0000259" key="7">
    <source>
        <dbReference type="SMART" id="SM00905"/>
    </source>
</evidence>
<dbReference type="EMBL" id="CP046640">
    <property type="protein sequence ID" value="QTL97736.1"/>
    <property type="molecule type" value="Genomic_DNA"/>
</dbReference>
<dbReference type="KEGG" id="ifn:GM661_06910"/>
<dbReference type="AlphaFoldDB" id="A0A8A7K7P5"/>
<dbReference type="Pfam" id="PF02152">
    <property type="entry name" value="FolB"/>
    <property type="match status" value="1"/>
</dbReference>
<evidence type="ECO:0000256" key="1">
    <source>
        <dbReference type="ARBA" id="ARBA00001353"/>
    </source>
</evidence>
<sequence length="126" mass="14856">MDRIIIKDLQVYAYHGVAREEKINGQMFFVSLKIGADLEKAATTDNLNNTLSYTEICNTVQIILQSRKYNLIESAAMRIIEHLFRTYTNINEIWILLKKPWAPMGYHLKYAAVELERKRGDRNEWY</sequence>
<protein>
    <recommendedName>
        <fullName evidence="6">7,8-dihydroneopterin aldolase</fullName>
        <ecNumber evidence="6">4.1.2.25</ecNumber>
    </recommendedName>
</protein>
<comment type="function">
    <text evidence="6">Catalyzes the conversion of 7,8-dihydroneopterin to 6-hydroxymethyl-7,8-dihydropterin.</text>
</comment>
<comment type="catalytic activity">
    <reaction evidence="1 6">
        <text>7,8-dihydroneopterin = 6-hydroxymethyl-7,8-dihydropterin + glycolaldehyde</text>
        <dbReference type="Rhea" id="RHEA:10540"/>
        <dbReference type="ChEBI" id="CHEBI:17001"/>
        <dbReference type="ChEBI" id="CHEBI:17071"/>
        <dbReference type="ChEBI" id="CHEBI:44841"/>
        <dbReference type="EC" id="4.1.2.25"/>
    </reaction>
</comment>
<keyword evidence="5 6" id="KW-0456">Lyase</keyword>
<accession>A0A8A7K7P5</accession>
<keyword evidence="9" id="KW-1185">Reference proteome</keyword>
<feature type="domain" description="Dihydroneopterin aldolase/epimerase" evidence="7">
    <location>
        <begin position="4"/>
        <end position="117"/>
    </location>
</feature>
<comment type="pathway">
    <text evidence="2 6">Cofactor biosynthesis; tetrahydrofolate biosynthesis; 2-amino-4-hydroxy-6-hydroxymethyl-7,8-dihydropteridine diphosphate from 7,8-dihydroneopterin triphosphate: step 3/4.</text>
</comment>